<name>A0A1S2VFJ6_9BACT</name>
<dbReference type="AlphaFoldDB" id="A0A1S2VFJ6"/>
<keyword evidence="1" id="KW-0812">Transmembrane</keyword>
<accession>A0A1S2VFJ6</accession>
<dbReference type="Proteomes" id="UP000181790">
    <property type="component" value="Unassembled WGS sequence"/>
</dbReference>
<evidence type="ECO:0000313" key="3">
    <source>
        <dbReference type="Proteomes" id="UP000181790"/>
    </source>
</evidence>
<organism evidence="2 3">
    <name type="scientific">Arsenicibacter rosenii</name>
    <dbReference type="NCBI Taxonomy" id="1750698"/>
    <lineage>
        <taxon>Bacteria</taxon>
        <taxon>Pseudomonadati</taxon>
        <taxon>Bacteroidota</taxon>
        <taxon>Cytophagia</taxon>
        <taxon>Cytophagales</taxon>
        <taxon>Spirosomataceae</taxon>
        <taxon>Arsenicibacter</taxon>
    </lineage>
</organism>
<evidence type="ECO:0000313" key="2">
    <source>
        <dbReference type="EMBL" id="OIN57482.1"/>
    </source>
</evidence>
<sequence length="155" mass="16641">MHTNNSLVREVGTAIGVGVLAGLAGTLAMTVSQMIEMKLTERKPSTVPADAVAKVLDVKPTNKQQKEKVSQEVHYTYGTTWGIPRGLLTLAGLKGWEATLAHFVAVWGTEQIMLPNLKLAPPINEEEPQAIATDALHHAVYAIATGLVYDAIDQS</sequence>
<keyword evidence="1" id="KW-0472">Membrane</keyword>
<protein>
    <recommendedName>
        <fullName evidence="4">DUF1440 domain-containing protein</fullName>
    </recommendedName>
</protein>
<evidence type="ECO:0000256" key="1">
    <source>
        <dbReference type="SAM" id="Phobius"/>
    </source>
</evidence>
<gene>
    <name evidence="2" type="ORF">BLX24_19835</name>
</gene>
<reference evidence="2 3" key="1">
    <citation type="submission" date="2016-10" db="EMBL/GenBank/DDBJ databases">
        <title>Arsenicibacter rosenii gen. nov., sp. nov., an efficient arsenic-methylating bacterium isolated from an arsenic-contaminated paddy soil.</title>
        <authorList>
            <person name="Huang K."/>
        </authorList>
    </citation>
    <scope>NUCLEOTIDE SEQUENCE [LARGE SCALE GENOMIC DNA]</scope>
    <source>
        <strain evidence="2 3">SM-1</strain>
    </source>
</reference>
<keyword evidence="1" id="KW-1133">Transmembrane helix</keyword>
<dbReference type="RefSeq" id="WP_071504943.1">
    <property type="nucleotide sequence ID" value="NZ_MORL01000012.1"/>
</dbReference>
<dbReference type="OrthoDB" id="669100at2"/>
<comment type="caution">
    <text evidence="2">The sequence shown here is derived from an EMBL/GenBank/DDBJ whole genome shotgun (WGS) entry which is preliminary data.</text>
</comment>
<proteinExistence type="predicted"/>
<dbReference type="EMBL" id="MORL01000012">
    <property type="protein sequence ID" value="OIN57482.1"/>
    <property type="molecule type" value="Genomic_DNA"/>
</dbReference>
<keyword evidence="3" id="KW-1185">Reference proteome</keyword>
<feature type="transmembrane region" description="Helical" evidence="1">
    <location>
        <begin position="12"/>
        <end position="35"/>
    </location>
</feature>
<evidence type="ECO:0008006" key="4">
    <source>
        <dbReference type="Google" id="ProtNLM"/>
    </source>
</evidence>